<dbReference type="SMART" id="SM00363">
    <property type="entry name" value="S4"/>
    <property type="match status" value="1"/>
</dbReference>
<dbReference type="EMBL" id="FMWO01000041">
    <property type="protein sequence ID" value="SCZ85103.1"/>
    <property type="molecule type" value="Genomic_DNA"/>
</dbReference>
<dbReference type="EC" id="5.4.99.-" evidence="8"/>
<comment type="catalytic activity">
    <reaction evidence="8">
        <text>a uridine in RNA = a pseudouridine in RNA</text>
        <dbReference type="Rhea" id="RHEA:48348"/>
        <dbReference type="Rhea" id="RHEA-COMP:12068"/>
        <dbReference type="Rhea" id="RHEA-COMP:12069"/>
        <dbReference type="ChEBI" id="CHEBI:65314"/>
        <dbReference type="ChEBI" id="CHEBI:65315"/>
    </reaction>
</comment>
<dbReference type="Pfam" id="PF01479">
    <property type="entry name" value="S4"/>
    <property type="match status" value="1"/>
</dbReference>
<evidence type="ECO:0000256" key="1">
    <source>
        <dbReference type="ARBA" id="ARBA00010876"/>
    </source>
</evidence>
<dbReference type="InterPro" id="IPR036986">
    <property type="entry name" value="S4_RNA-bd_sf"/>
</dbReference>
<accession>A0A1G5SD36</accession>
<comment type="function">
    <text evidence="5">Responsible for synthesis of pseudouridine from uracil at positions 1911, 1915 and 1917 in 23S ribosomal RNA.</text>
</comment>
<dbReference type="Gene3D" id="3.30.2350.10">
    <property type="entry name" value="Pseudouridine synthase"/>
    <property type="match status" value="1"/>
</dbReference>
<evidence type="ECO:0000256" key="8">
    <source>
        <dbReference type="RuleBase" id="RU362028"/>
    </source>
</evidence>
<name>A0A1G5SD36_9PROT</name>
<evidence type="ECO:0000313" key="11">
    <source>
        <dbReference type="Proteomes" id="UP000198729"/>
    </source>
</evidence>
<dbReference type="GO" id="GO:0160140">
    <property type="term" value="F:23S rRNA pseudouridine(1911/1915/1917) synthase activity"/>
    <property type="evidence" value="ECO:0007669"/>
    <property type="project" value="UniProtKB-EC"/>
</dbReference>
<evidence type="ECO:0000256" key="3">
    <source>
        <dbReference type="ARBA" id="ARBA00023235"/>
    </source>
</evidence>
<evidence type="ECO:0000259" key="9">
    <source>
        <dbReference type="SMART" id="SM00363"/>
    </source>
</evidence>
<dbReference type="SUPFAM" id="SSF55174">
    <property type="entry name" value="Alpha-L RNA-binding motif"/>
    <property type="match status" value="1"/>
</dbReference>
<dbReference type="InterPro" id="IPR002942">
    <property type="entry name" value="S4_RNA-bd"/>
</dbReference>
<feature type="domain" description="RNA-binding S4" evidence="9">
    <location>
        <begin position="41"/>
        <end position="115"/>
    </location>
</feature>
<keyword evidence="2 7" id="KW-0694">RNA-binding</keyword>
<dbReference type="Pfam" id="PF00849">
    <property type="entry name" value="PseudoU_synth_2"/>
    <property type="match status" value="1"/>
</dbReference>
<comment type="catalytic activity">
    <reaction evidence="4">
        <text>uridine(1911/1915/1917) in 23S rRNA = pseudouridine(1911/1915/1917) in 23S rRNA</text>
        <dbReference type="Rhea" id="RHEA:42524"/>
        <dbReference type="Rhea" id="RHEA-COMP:10097"/>
        <dbReference type="Rhea" id="RHEA-COMP:10098"/>
        <dbReference type="ChEBI" id="CHEBI:65314"/>
        <dbReference type="ChEBI" id="CHEBI:65315"/>
        <dbReference type="EC" id="5.4.99.23"/>
    </reaction>
</comment>
<dbReference type="InterPro" id="IPR020103">
    <property type="entry name" value="PsdUridine_synth_cat_dom_sf"/>
</dbReference>
<dbReference type="CDD" id="cd00165">
    <property type="entry name" value="S4"/>
    <property type="match status" value="1"/>
</dbReference>
<dbReference type="NCBIfam" id="TIGR00005">
    <property type="entry name" value="rluA_subfam"/>
    <property type="match status" value="1"/>
</dbReference>
<dbReference type="InterPro" id="IPR006145">
    <property type="entry name" value="PsdUridine_synth_RsuA/RluA"/>
</dbReference>
<evidence type="ECO:0000256" key="2">
    <source>
        <dbReference type="ARBA" id="ARBA00022884"/>
    </source>
</evidence>
<dbReference type="NCBIfam" id="NF008385">
    <property type="entry name" value="PRK11180.1"/>
    <property type="match status" value="1"/>
</dbReference>
<dbReference type="Gene3D" id="3.10.290.10">
    <property type="entry name" value="RNA-binding S4 domain"/>
    <property type="match status" value="1"/>
</dbReference>
<evidence type="ECO:0000313" key="10">
    <source>
        <dbReference type="EMBL" id="SCZ85103.1"/>
    </source>
</evidence>
<dbReference type="OrthoDB" id="9785808at2"/>
<organism evidence="10 11">
    <name type="scientific">Nitrosomonas mobilis</name>
    <dbReference type="NCBI Taxonomy" id="51642"/>
    <lineage>
        <taxon>Bacteria</taxon>
        <taxon>Pseudomonadati</taxon>
        <taxon>Pseudomonadota</taxon>
        <taxon>Betaproteobacteria</taxon>
        <taxon>Nitrosomonadales</taxon>
        <taxon>Nitrosomonadaceae</taxon>
        <taxon>Nitrosomonas</taxon>
    </lineage>
</organism>
<dbReference type="InterPro" id="IPR050188">
    <property type="entry name" value="RluA_PseudoU_synthase"/>
</dbReference>
<dbReference type="GO" id="GO:0003723">
    <property type="term" value="F:RNA binding"/>
    <property type="evidence" value="ECO:0007669"/>
    <property type="project" value="UniProtKB-KW"/>
</dbReference>
<dbReference type="PANTHER" id="PTHR21600">
    <property type="entry name" value="MITOCHONDRIAL RNA PSEUDOURIDINE SYNTHASE"/>
    <property type="match status" value="1"/>
</dbReference>
<evidence type="ECO:0000256" key="5">
    <source>
        <dbReference type="ARBA" id="ARBA00056072"/>
    </source>
</evidence>
<evidence type="ECO:0000256" key="4">
    <source>
        <dbReference type="ARBA" id="ARBA00036882"/>
    </source>
</evidence>
<keyword evidence="3 8" id="KW-0413">Isomerase</keyword>
<dbReference type="InterPro" id="IPR006225">
    <property type="entry name" value="PsdUridine_synth_RluC/D"/>
</dbReference>
<dbReference type="STRING" id="51642.NSMM_340039"/>
<evidence type="ECO:0000256" key="6">
    <source>
        <dbReference type="PIRSR" id="PIRSR606225-1"/>
    </source>
</evidence>
<feature type="active site" evidence="6">
    <location>
        <position position="162"/>
    </location>
</feature>
<dbReference type="PANTHER" id="PTHR21600:SF44">
    <property type="entry name" value="RIBOSOMAL LARGE SUBUNIT PSEUDOURIDINE SYNTHASE D"/>
    <property type="match status" value="1"/>
</dbReference>
<protein>
    <recommendedName>
        <fullName evidence="8">Pseudouridine synthase</fullName>
        <ecNumber evidence="8">5.4.99.-</ecNumber>
    </recommendedName>
</protein>
<dbReference type="SUPFAM" id="SSF55120">
    <property type="entry name" value="Pseudouridine synthase"/>
    <property type="match status" value="1"/>
</dbReference>
<gene>
    <name evidence="10" type="primary">rluD</name>
    <name evidence="10" type="ORF">NSMM_340039</name>
</gene>
<dbReference type="InterPro" id="IPR006224">
    <property type="entry name" value="PsdUridine_synth_RluA-like_CS"/>
</dbReference>
<dbReference type="CDD" id="cd02869">
    <property type="entry name" value="PseudoU_synth_RluA_like"/>
    <property type="match status" value="1"/>
</dbReference>
<dbReference type="AlphaFoldDB" id="A0A1G5SD36"/>
<evidence type="ECO:0000256" key="7">
    <source>
        <dbReference type="PROSITE-ProRule" id="PRU00182"/>
    </source>
</evidence>
<dbReference type="FunFam" id="3.30.2350.10:FF:000006">
    <property type="entry name" value="Pseudouridine synthase"/>
    <property type="match status" value="1"/>
</dbReference>
<dbReference type="RefSeq" id="WP_090285109.1">
    <property type="nucleotide sequence ID" value="NZ_FMWO01000041.1"/>
</dbReference>
<sequence length="336" mass="38183">MSHTKRKHSFEDYNVKQILSTSIERDDDVLDLDAPENTAGLRLDQVLARLLPQWSRSRLQEWIKQGRISVDGMIASTRQKIWGGEKIRVLPGLIDTDRCHHPEAIPLSIVYEDRHLLVIDKPAGLVVHPGNGNWQGTMLNALLNHAEQLNHVPRAGIVHRLDKLTSGLLVVAKTVEAQFSLVRQLQQRSVKRDYLAIVLGDIRKNGVVDAPIGRHPKHRTRMAVTENGKPARTYYYILENFQTCTLLRCSLETGRTHQIRVHLRAIGHPLAGDPVYGGKFVDPINARLPETILQFPRQALHALRLELNHPQTGQWMQWNSPIPNDIADLLRTLRSF</sequence>
<dbReference type="GO" id="GO:0016829">
    <property type="term" value="F:lyase activity"/>
    <property type="evidence" value="ECO:0007669"/>
    <property type="project" value="UniProtKB-KW"/>
</dbReference>
<dbReference type="GO" id="GO:0000455">
    <property type="term" value="P:enzyme-directed rRNA pseudouridine synthesis"/>
    <property type="evidence" value="ECO:0007669"/>
    <property type="project" value="UniProtKB-ARBA"/>
</dbReference>
<keyword evidence="11" id="KW-1185">Reference proteome</keyword>
<dbReference type="PROSITE" id="PS50889">
    <property type="entry name" value="S4"/>
    <property type="match status" value="1"/>
</dbReference>
<dbReference type="Proteomes" id="UP000198729">
    <property type="component" value="Unassembled WGS sequence"/>
</dbReference>
<keyword evidence="10" id="KW-0456">Lyase</keyword>
<dbReference type="PROSITE" id="PS01129">
    <property type="entry name" value="PSI_RLU"/>
    <property type="match status" value="1"/>
</dbReference>
<comment type="similarity">
    <text evidence="1 8">Belongs to the pseudouridine synthase RluA family.</text>
</comment>
<proteinExistence type="inferred from homology"/>
<reference evidence="10 11" key="1">
    <citation type="submission" date="2016-10" db="EMBL/GenBank/DDBJ databases">
        <authorList>
            <person name="de Groot N.N."/>
        </authorList>
    </citation>
    <scope>NUCLEOTIDE SEQUENCE [LARGE SCALE GENOMIC DNA]</scope>
    <source>
        <strain evidence="10">1</strain>
    </source>
</reference>